<protein>
    <recommendedName>
        <fullName evidence="2">UPF0250 protein GNP35_05435</fullName>
    </recommendedName>
</protein>
<accession>A0A6N8F737</accession>
<sequence length="90" mass="10120">MTVKDTKFDELLDFPCHQTFKVMGVAHEELTIKIVEVLQDVAPGDFSPKEKPSSKGKYKSVSISVKVTSKEHMELVYNRLGAIDLVRVVL</sequence>
<dbReference type="PANTHER" id="PTHR38036">
    <property type="entry name" value="UPF0250 PROTEIN YBED"/>
    <property type="match status" value="1"/>
</dbReference>
<comment type="caution">
    <text evidence="3">The sequence shown here is derived from an EMBL/GenBank/DDBJ whole genome shotgun (WGS) entry which is preliminary data.</text>
</comment>
<dbReference type="PANTHER" id="PTHR38036:SF1">
    <property type="entry name" value="UPF0250 PROTEIN YBED"/>
    <property type="match status" value="1"/>
</dbReference>
<dbReference type="Pfam" id="PF04359">
    <property type="entry name" value="DUF493"/>
    <property type="match status" value="1"/>
</dbReference>
<dbReference type="Proteomes" id="UP000439994">
    <property type="component" value="Unassembled WGS sequence"/>
</dbReference>
<dbReference type="OrthoDB" id="9793424at2"/>
<comment type="similarity">
    <text evidence="1 2">Belongs to the UPF0250 family.</text>
</comment>
<evidence type="ECO:0000313" key="4">
    <source>
        <dbReference type="Proteomes" id="UP000439994"/>
    </source>
</evidence>
<dbReference type="EMBL" id="WOCD01000003">
    <property type="protein sequence ID" value="MUH71964.1"/>
    <property type="molecule type" value="Genomic_DNA"/>
</dbReference>
<reference evidence="3 4" key="1">
    <citation type="submission" date="2019-11" db="EMBL/GenBank/DDBJ databases">
        <title>P. haliotis isolates from Z. marina roots.</title>
        <authorList>
            <person name="Cohen M."/>
            <person name="Jospin G."/>
            <person name="Eisen J.A."/>
            <person name="Coil D.A."/>
        </authorList>
    </citation>
    <scope>NUCLEOTIDE SEQUENCE [LARGE SCALE GENOMIC DNA]</scope>
    <source>
        <strain evidence="3 4">UCD-MCMsp1aY</strain>
    </source>
</reference>
<organism evidence="3 4">
    <name type="scientific">Psychrosphaera haliotis</name>
    <dbReference type="NCBI Taxonomy" id="555083"/>
    <lineage>
        <taxon>Bacteria</taxon>
        <taxon>Pseudomonadati</taxon>
        <taxon>Pseudomonadota</taxon>
        <taxon>Gammaproteobacteria</taxon>
        <taxon>Alteromonadales</taxon>
        <taxon>Pseudoalteromonadaceae</taxon>
        <taxon>Psychrosphaera</taxon>
    </lineage>
</organism>
<dbReference type="HAMAP" id="MF_00659">
    <property type="entry name" value="UPF0250"/>
    <property type="match status" value="1"/>
</dbReference>
<dbReference type="InterPro" id="IPR007454">
    <property type="entry name" value="UPF0250_YbeD-like"/>
</dbReference>
<dbReference type="NCBIfam" id="NF003447">
    <property type="entry name" value="PRK04998.1"/>
    <property type="match status" value="1"/>
</dbReference>
<dbReference type="AlphaFoldDB" id="A0A6N8F737"/>
<dbReference type="RefSeq" id="WP_155695182.1">
    <property type="nucleotide sequence ID" value="NZ_BAAAFQ010000001.1"/>
</dbReference>
<evidence type="ECO:0000256" key="2">
    <source>
        <dbReference type="HAMAP-Rule" id="MF_00659"/>
    </source>
</evidence>
<name>A0A6N8F737_9GAMM</name>
<dbReference type="InterPro" id="IPR027471">
    <property type="entry name" value="YbeD-like_sf"/>
</dbReference>
<gene>
    <name evidence="3" type="ORF">GNP35_05435</name>
</gene>
<dbReference type="SUPFAM" id="SSF117991">
    <property type="entry name" value="YbeD/HP0495-like"/>
    <property type="match status" value="1"/>
</dbReference>
<keyword evidence="4" id="KW-1185">Reference proteome</keyword>
<dbReference type="GO" id="GO:0005829">
    <property type="term" value="C:cytosol"/>
    <property type="evidence" value="ECO:0007669"/>
    <property type="project" value="TreeGrafter"/>
</dbReference>
<evidence type="ECO:0000313" key="3">
    <source>
        <dbReference type="EMBL" id="MUH71964.1"/>
    </source>
</evidence>
<dbReference type="Gene3D" id="3.30.70.260">
    <property type="match status" value="1"/>
</dbReference>
<evidence type="ECO:0000256" key="1">
    <source>
        <dbReference type="ARBA" id="ARBA00008460"/>
    </source>
</evidence>
<proteinExistence type="inferred from homology"/>